<evidence type="ECO:0000256" key="2">
    <source>
        <dbReference type="ARBA" id="ARBA00034247"/>
    </source>
</evidence>
<gene>
    <name evidence="5" type="ORF">LMG28138_01283</name>
</gene>
<name>A0A6S7B0P5_9BURK</name>
<dbReference type="SUPFAM" id="SSF55073">
    <property type="entry name" value="Nucleotide cyclase"/>
    <property type="match status" value="1"/>
</dbReference>
<evidence type="ECO:0000313" key="6">
    <source>
        <dbReference type="Proteomes" id="UP000494115"/>
    </source>
</evidence>
<dbReference type="GO" id="GO:0043709">
    <property type="term" value="P:cell adhesion involved in single-species biofilm formation"/>
    <property type="evidence" value="ECO:0007669"/>
    <property type="project" value="TreeGrafter"/>
</dbReference>
<dbReference type="InterPro" id="IPR000160">
    <property type="entry name" value="GGDEF_dom"/>
</dbReference>
<dbReference type="InterPro" id="IPR029787">
    <property type="entry name" value="Nucleotide_cyclase"/>
</dbReference>
<protein>
    <recommendedName>
        <fullName evidence="1">diguanylate cyclase</fullName>
        <ecNumber evidence="1">2.7.7.65</ecNumber>
    </recommendedName>
</protein>
<keyword evidence="3" id="KW-0472">Membrane</keyword>
<dbReference type="PROSITE" id="PS50887">
    <property type="entry name" value="GGDEF"/>
    <property type="match status" value="1"/>
</dbReference>
<dbReference type="EC" id="2.7.7.65" evidence="1"/>
<dbReference type="SUPFAM" id="SSF103190">
    <property type="entry name" value="Sensory domain-like"/>
    <property type="match status" value="1"/>
</dbReference>
<dbReference type="GO" id="GO:0005886">
    <property type="term" value="C:plasma membrane"/>
    <property type="evidence" value="ECO:0007669"/>
    <property type="project" value="TreeGrafter"/>
</dbReference>
<feature type="transmembrane region" description="Helical" evidence="3">
    <location>
        <begin position="355"/>
        <end position="376"/>
    </location>
</feature>
<reference evidence="5 6" key="1">
    <citation type="submission" date="2020-04" db="EMBL/GenBank/DDBJ databases">
        <authorList>
            <person name="De Canck E."/>
        </authorList>
    </citation>
    <scope>NUCLEOTIDE SEQUENCE [LARGE SCALE GENOMIC DNA]</scope>
    <source>
        <strain evidence="5 6">LMG 28138</strain>
    </source>
</reference>
<keyword evidence="6" id="KW-1185">Reference proteome</keyword>
<keyword evidence="3" id="KW-0812">Transmembrane</keyword>
<evidence type="ECO:0000256" key="3">
    <source>
        <dbReference type="SAM" id="Phobius"/>
    </source>
</evidence>
<evidence type="ECO:0000256" key="1">
    <source>
        <dbReference type="ARBA" id="ARBA00012528"/>
    </source>
</evidence>
<comment type="catalytic activity">
    <reaction evidence="2">
        <text>2 GTP = 3',3'-c-di-GMP + 2 diphosphate</text>
        <dbReference type="Rhea" id="RHEA:24898"/>
        <dbReference type="ChEBI" id="CHEBI:33019"/>
        <dbReference type="ChEBI" id="CHEBI:37565"/>
        <dbReference type="ChEBI" id="CHEBI:58805"/>
        <dbReference type="EC" id="2.7.7.65"/>
    </reaction>
</comment>
<dbReference type="CDD" id="cd18773">
    <property type="entry name" value="PDC1_HK_sensor"/>
    <property type="match status" value="1"/>
</dbReference>
<proteinExistence type="predicted"/>
<dbReference type="GO" id="GO:1902201">
    <property type="term" value="P:negative regulation of bacterial-type flagellum-dependent cell motility"/>
    <property type="evidence" value="ECO:0007669"/>
    <property type="project" value="TreeGrafter"/>
</dbReference>
<dbReference type="InterPro" id="IPR043128">
    <property type="entry name" value="Rev_trsase/Diguanyl_cyclase"/>
</dbReference>
<dbReference type="SMART" id="SM00267">
    <property type="entry name" value="GGDEF"/>
    <property type="match status" value="1"/>
</dbReference>
<dbReference type="PANTHER" id="PTHR45138:SF9">
    <property type="entry name" value="DIGUANYLATE CYCLASE DGCM-RELATED"/>
    <property type="match status" value="1"/>
</dbReference>
<feature type="domain" description="GGDEF" evidence="4">
    <location>
        <begin position="433"/>
        <end position="565"/>
    </location>
</feature>
<organism evidence="5 6">
    <name type="scientific">Pararobbsia alpina</name>
    <dbReference type="NCBI Taxonomy" id="621374"/>
    <lineage>
        <taxon>Bacteria</taxon>
        <taxon>Pseudomonadati</taxon>
        <taxon>Pseudomonadota</taxon>
        <taxon>Betaproteobacteria</taxon>
        <taxon>Burkholderiales</taxon>
        <taxon>Burkholderiaceae</taxon>
        <taxon>Pararobbsia</taxon>
    </lineage>
</organism>
<dbReference type="GO" id="GO:0052621">
    <property type="term" value="F:diguanylate cyclase activity"/>
    <property type="evidence" value="ECO:0007669"/>
    <property type="project" value="UniProtKB-EC"/>
</dbReference>
<dbReference type="Proteomes" id="UP000494115">
    <property type="component" value="Unassembled WGS sequence"/>
</dbReference>
<dbReference type="InterPro" id="IPR029151">
    <property type="entry name" value="Sensor-like_sf"/>
</dbReference>
<dbReference type="EMBL" id="CADIKM010000004">
    <property type="protein sequence ID" value="CAB3781686.1"/>
    <property type="molecule type" value="Genomic_DNA"/>
</dbReference>
<accession>A0A6S7B0P5</accession>
<dbReference type="Gene3D" id="3.30.450.20">
    <property type="entry name" value="PAS domain"/>
    <property type="match status" value="1"/>
</dbReference>
<evidence type="ECO:0000259" key="4">
    <source>
        <dbReference type="PROSITE" id="PS50887"/>
    </source>
</evidence>
<dbReference type="AlphaFoldDB" id="A0A6S7B0P5"/>
<sequence>MQHSARPRDSRPPPEPGRAACLPYLERLGAIGASMLLVFGSWQIAGAISERMVRGELQTQIEARQQVTSAVANSITQSLDADIALLHGIPGALAVMPEVHTALATELPRQLTTVTLSTMQTRRALLEHDATLSPLNQLFKQIGALSGLDLIWLVDQHGTCLASSNAGEVDSFVGSSFLSRSYMRAVARGEASIGMARGQATGVPGLYVTSPIFMKGGLAGAIVGKIDLRRARHWVAQRGAFVTDENGVIILAHDPTYEWRALPGAPVLKMDPALRDSIYPNRTIRALRIRPQGAQLRAQAPWVSHLMADGLVSIEQGPPSLLRLSVSEPHGLSTGLALPFDAWNEAEQDYRRNRMLIFFATLSTMVVCIVLGVSYFRERRLHRAARNLAVQLQEANTRLSDEARYDALTGALSRRYFLDLLRTELGAAQMRRQPLAMMIADLDHFKQINDRHGHATGDRALEYFIRVCERVLAVDAAIGRLGGEEFGIVMPGATAAQAEQVAERIRLDFRRGRPHSIPEDTGLSVSIGIAVVQRDDSPERLLSRADQALYLAKARGRNRCMVFDPPPAPTEQSEAVTRS</sequence>
<dbReference type="NCBIfam" id="TIGR00254">
    <property type="entry name" value="GGDEF"/>
    <property type="match status" value="1"/>
</dbReference>
<dbReference type="InterPro" id="IPR050469">
    <property type="entry name" value="Diguanylate_Cyclase"/>
</dbReference>
<dbReference type="PANTHER" id="PTHR45138">
    <property type="entry name" value="REGULATORY COMPONENTS OF SENSORY TRANSDUCTION SYSTEM"/>
    <property type="match status" value="1"/>
</dbReference>
<dbReference type="FunFam" id="3.30.70.270:FF:000001">
    <property type="entry name" value="Diguanylate cyclase domain protein"/>
    <property type="match status" value="1"/>
</dbReference>
<dbReference type="Pfam" id="PF00990">
    <property type="entry name" value="GGDEF"/>
    <property type="match status" value="1"/>
</dbReference>
<dbReference type="RefSeq" id="WP_175103857.1">
    <property type="nucleotide sequence ID" value="NZ_CADIKM010000004.1"/>
</dbReference>
<dbReference type="CDD" id="cd01949">
    <property type="entry name" value="GGDEF"/>
    <property type="match status" value="1"/>
</dbReference>
<keyword evidence="3" id="KW-1133">Transmembrane helix</keyword>
<dbReference type="Gene3D" id="3.30.70.270">
    <property type="match status" value="1"/>
</dbReference>
<evidence type="ECO:0000313" key="5">
    <source>
        <dbReference type="EMBL" id="CAB3781686.1"/>
    </source>
</evidence>